<dbReference type="Proteomes" id="UP000762676">
    <property type="component" value="Unassembled WGS sequence"/>
</dbReference>
<accession>A0AAV4HAE8</accession>
<organism evidence="1 2">
    <name type="scientific">Elysia marginata</name>
    <dbReference type="NCBI Taxonomy" id="1093978"/>
    <lineage>
        <taxon>Eukaryota</taxon>
        <taxon>Metazoa</taxon>
        <taxon>Spiralia</taxon>
        <taxon>Lophotrochozoa</taxon>
        <taxon>Mollusca</taxon>
        <taxon>Gastropoda</taxon>
        <taxon>Heterobranchia</taxon>
        <taxon>Euthyneura</taxon>
        <taxon>Panpulmonata</taxon>
        <taxon>Sacoglossa</taxon>
        <taxon>Placobranchoidea</taxon>
        <taxon>Plakobranchidae</taxon>
        <taxon>Elysia</taxon>
    </lineage>
</organism>
<dbReference type="EMBL" id="BMAT01008868">
    <property type="protein sequence ID" value="GFR94036.1"/>
    <property type="molecule type" value="Genomic_DNA"/>
</dbReference>
<protein>
    <submittedName>
        <fullName evidence="1">Macrophage expressed protein</fullName>
    </submittedName>
</protein>
<reference evidence="1 2" key="1">
    <citation type="journal article" date="2021" name="Elife">
        <title>Chloroplast acquisition without the gene transfer in kleptoplastic sea slugs, Plakobranchus ocellatus.</title>
        <authorList>
            <person name="Maeda T."/>
            <person name="Takahashi S."/>
            <person name="Yoshida T."/>
            <person name="Shimamura S."/>
            <person name="Takaki Y."/>
            <person name="Nagai Y."/>
            <person name="Toyoda A."/>
            <person name="Suzuki Y."/>
            <person name="Arimoto A."/>
            <person name="Ishii H."/>
            <person name="Satoh N."/>
            <person name="Nishiyama T."/>
            <person name="Hasebe M."/>
            <person name="Maruyama T."/>
            <person name="Minagawa J."/>
            <person name="Obokata J."/>
            <person name="Shigenobu S."/>
        </authorList>
    </citation>
    <scope>NUCLEOTIDE SEQUENCE [LARGE SCALE GENOMIC DNA]</scope>
</reference>
<keyword evidence="2" id="KW-1185">Reference proteome</keyword>
<proteinExistence type="predicted"/>
<comment type="caution">
    <text evidence="1">The sequence shown here is derived from an EMBL/GenBank/DDBJ whole genome shotgun (WGS) entry which is preliminary data.</text>
</comment>
<sequence>MALQNLNVLVPKTFLVIPKEKGVLWPTSQVERSAEVFESWQKVTSLTAKSINTNAGLSYKGATIIGGFSDDIIEIKSRQLGDDAVTLRVKLQYNRWENNISELIVYAYE</sequence>
<evidence type="ECO:0000313" key="2">
    <source>
        <dbReference type="Proteomes" id="UP000762676"/>
    </source>
</evidence>
<name>A0AAV4HAE8_9GAST</name>
<evidence type="ECO:0000313" key="1">
    <source>
        <dbReference type="EMBL" id="GFR94036.1"/>
    </source>
</evidence>
<dbReference type="AlphaFoldDB" id="A0AAV4HAE8"/>
<gene>
    <name evidence="1" type="ORF">ElyMa_004392600</name>
</gene>